<dbReference type="Gene3D" id="3.30.710.10">
    <property type="entry name" value="Potassium Channel Kv1.1, Chain A"/>
    <property type="match status" value="1"/>
</dbReference>
<dbReference type="EMBL" id="LR786198">
    <property type="protein sequence ID" value="CAB3258853.1"/>
    <property type="molecule type" value="mRNA"/>
</dbReference>
<dbReference type="AlphaFoldDB" id="A0A6F9DGA0"/>
<feature type="domain" description="SANT and BTB" evidence="2">
    <location>
        <begin position="95"/>
        <end position="196"/>
    </location>
</feature>
<dbReference type="Pfam" id="PF11822">
    <property type="entry name" value="BTB_SANBR"/>
    <property type="match status" value="1"/>
</dbReference>
<name>A0A6F9DGA0_9ASCI</name>
<dbReference type="PANTHER" id="PTHR20946:SF0">
    <property type="entry name" value="SANT AND BTB DOMAIN REGULATOR OF CLASS SWITCH RECOMBINATION"/>
    <property type="match status" value="1"/>
</dbReference>
<proteinExistence type="evidence at transcript level"/>
<gene>
    <name evidence="3" type="primary">Kiaa1841</name>
</gene>
<evidence type="ECO:0000256" key="1">
    <source>
        <dbReference type="SAM" id="MobiDB-lite"/>
    </source>
</evidence>
<dbReference type="InterPro" id="IPR045902">
    <property type="entry name" value="SANBR-like"/>
</dbReference>
<evidence type="ECO:0000313" key="3">
    <source>
        <dbReference type="EMBL" id="CAB3258853.1"/>
    </source>
</evidence>
<feature type="region of interest" description="Disordered" evidence="1">
    <location>
        <begin position="487"/>
        <end position="509"/>
    </location>
</feature>
<reference evidence="3" key="1">
    <citation type="submission" date="2020-04" db="EMBL/GenBank/DDBJ databases">
        <authorList>
            <person name="Neveu A P."/>
        </authorList>
    </citation>
    <scope>NUCLEOTIDE SEQUENCE</scope>
    <source>
        <tissue evidence="3">Whole embryo</tissue>
    </source>
</reference>
<sequence>METKLQTHQMTASLQKLGISTNLKPGGNGNNMYGYIYSLLAKRQGGNAAQDVNEKGKTLSELSEYGYNVKPAGSDSQSADDRDTEVLNQTSGPNMVIHVCDEAKNLKQDFTCPRDLLIQEMKYFADYLSVESQRLEEVDISVHCDIHIFDWLMRYVKRGTELLDDSKVPQLDPSNVISILISSDFLKMETLVENCITFCHKNMSSVISAPCNMNCVNEKLTSLLAARFTHNELEDVRDRKDKFKSKLYCKKIEKLFESNPNCTDSLGQACYLFKCSICHRVMTVKQSCSIPCSSEQTTIGRKGDLQHKHLPDRSWDVNFFIVQLYEELHRWSLVYWRLWGLVNNLVCSRCGNTFQLCEFGQCKYHTERAQYQVSTGSPSDTPLGGYPCCEQETFRFDPSGLIKGCSARDHIVTSPDSADHKCLDDFLVHKNVIKSTKQEFQVQSPFNIFAVEEKHCNVKTSTSPVMQHTKMAVPIVKSMGYLKSTSVTQKQMTRGGRASASEDETTGDEEVVIERKSYFPDTQMHYPTGWSGSMSSTNLISPTDVRFNRKGKEKAKLPVDPTMFSKYSCKQKWDSSCSIRWNQDAQREEDHKRLRNMSFHINKQKQTEKPDKTKAKDVKEVQGGIFRKLELAFINSNRWSSSTSQMPNTGRQYQAVNAKDVRGRLRYLGR</sequence>
<protein>
    <submittedName>
        <fullName evidence="3">Uncharacterized protein KIAA1841-like</fullName>
    </submittedName>
</protein>
<organism evidence="3">
    <name type="scientific">Phallusia mammillata</name>
    <dbReference type="NCBI Taxonomy" id="59560"/>
    <lineage>
        <taxon>Eukaryota</taxon>
        <taxon>Metazoa</taxon>
        <taxon>Chordata</taxon>
        <taxon>Tunicata</taxon>
        <taxon>Ascidiacea</taxon>
        <taxon>Phlebobranchia</taxon>
        <taxon>Ascidiidae</taxon>
        <taxon>Phallusia</taxon>
    </lineage>
</organism>
<dbReference type="InterPro" id="IPR021777">
    <property type="entry name" value="SANBR_BTB"/>
</dbReference>
<evidence type="ECO:0000259" key="2">
    <source>
        <dbReference type="Pfam" id="PF11822"/>
    </source>
</evidence>
<dbReference type="InterPro" id="IPR011333">
    <property type="entry name" value="SKP1/BTB/POZ_sf"/>
</dbReference>
<accession>A0A6F9DGA0</accession>
<dbReference type="PANTHER" id="PTHR20946">
    <property type="entry name" value="SANT AND BTB DOMAIN REGULATOR OF CLASS SWITCH RECOMBINATION"/>
    <property type="match status" value="1"/>
</dbReference>